<proteinExistence type="inferred from homology"/>
<dbReference type="PANTHER" id="PTHR10814">
    <property type="entry name" value="TRANSDUCIN-LIKE ENHANCER PROTEIN"/>
    <property type="match status" value="1"/>
</dbReference>
<feature type="domain" description="Groucho/TLE N-terminal Q-rich" evidence="4">
    <location>
        <begin position="36"/>
        <end position="84"/>
    </location>
</feature>
<evidence type="ECO:0000256" key="3">
    <source>
        <dbReference type="ARBA" id="ARBA00023242"/>
    </source>
</evidence>
<reference evidence="5" key="2">
    <citation type="submission" date="2025-09" db="UniProtKB">
        <authorList>
            <consortium name="Ensembl"/>
        </authorList>
    </citation>
    <scope>IDENTIFICATION</scope>
</reference>
<evidence type="ECO:0000313" key="5">
    <source>
        <dbReference type="Ensembl" id="ENSVKKP00000009844.1"/>
    </source>
</evidence>
<dbReference type="GO" id="GO:0090090">
    <property type="term" value="P:negative regulation of canonical Wnt signaling pathway"/>
    <property type="evidence" value="ECO:0007669"/>
    <property type="project" value="TreeGrafter"/>
</dbReference>
<dbReference type="AlphaFoldDB" id="A0A8D2JB45"/>
<accession>A0A8D2JB45</accession>
<keyword evidence="3" id="KW-0539">Nucleus</keyword>
<keyword evidence="6" id="KW-1185">Reference proteome</keyword>
<dbReference type="GO" id="GO:0005634">
    <property type="term" value="C:nucleus"/>
    <property type="evidence" value="ECO:0007669"/>
    <property type="project" value="UniProtKB-SubCell"/>
</dbReference>
<dbReference type="GO" id="GO:0003714">
    <property type="term" value="F:transcription corepressor activity"/>
    <property type="evidence" value="ECO:0007669"/>
    <property type="project" value="TreeGrafter"/>
</dbReference>
<sequence>MLQVILPRLGSFDYFYYLHNPHPPPPPNLLQSGQPFKYSIMDICEQLKEEFRFLHTQYHSLKLECEKLASEKIEIQRHYVMVREKQPLSAAFVLNAAQLQKLKEFWAGN</sequence>
<comment type="subcellular location">
    <subcellularLocation>
        <location evidence="1">Nucleus</location>
    </subcellularLocation>
</comment>
<protein>
    <recommendedName>
        <fullName evidence="4">Groucho/TLE N-terminal Q-rich domain-containing protein</fullName>
    </recommendedName>
</protein>
<dbReference type="PANTHER" id="PTHR10814:SF4">
    <property type="entry name" value="TRANSDUCIN-LIKE ENHANCER PROTEIN 2"/>
    <property type="match status" value="1"/>
</dbReference>
<dbReference type="Proteomes" id="UP000694545">
    <property type="component" value="Unplaced"/>
</dbReference>
<dbReference type="Ensembl" id="ENSVKKT00000010090.1">
    <property type="protein sequence ID" value="ENSVKKP00000009844.1"/>
    <property type="gene ID" value="ENSVKKG00000006948.1"/>
</dbReference>
<evidence type="ECO:0000259" key="4">
    <source>
        <dbReference type="Pfam" id="PF03920"/>
    </source>
</evidence>
<organism evidence="5 6">
    <name type="scientific">Varanus komodoensis</name>
    <name type="common">Komodo dragon</name>
    <dbReference type="NCBI Taxonomy" id="61221"/>
    <lineage>
        <taxon>Eukaryota</taxon>
        <taxon>Metazoa</taxon>
        <taxon>Chordata</taxon>
        <taxon>Craniata</taxon>
        <taxon>Vertebrata</taxon>
        <taxon>Euteleostomi</taxon>
        <taxon>Lepidosauria</taxon>
        <taxon>Squamata</taxon>
        <taxon>Bifurcata</taxon>
        <taxon>Unidentata</taxon>
        <taxon>Episquamata</taxon>
        <taxon>Toxicofera</taxon>
        <taxon>Anguimorpha</taxon>
        <taxon>Paleoanguimorpha</taxon>
        <taxon>Varanoidea</taxon>
        <taxon>Varanidae</taxon>
        <taxon>Varanus</taxon>
    </lineage>
</organism>
<evidence type="ECO:0000256" key="2">
    <source>
        <dbReference type="ARBA" id="ARBA00005969"/>
    </source>
</evidence>
<dbReference type="Pfam" id="PF03920">
    <property type="entry name" value="TLE_N"/>
    <property type="match status" value="1"/>
</dbReference>
<evidence type="ECO:0000256" key="1">
    <source>
        <dbReference type="ARBA" id="ARBA00004123"/>
    </source>
</evidence>
<evidence type="ECO:0000313" key="6">
    <source>
        <dbReference type="Proteomes" id="UP000694545"/>
    </source>
</evidence>
<dbReference type="InterPro" id="IPR005617">
    <property type="entry name" value="Groucho/TLE_N"/>
</dbReference>
<name>A0A8D2JB45_VARKO</name>
<dbReference type="GO" id="GO:0005667">
    <property type="term" value="C:transcription regulator complex"/>
    <property type="evidence" value="ECO:0007669"/>
    <property type="project" value="TreeGrafter"/>
</dbReference>
<reference evidence="5" key="1">
    <citation type="submission" date="2025-08" db="UniProtKB">
        <authorList>
            <consortium name="Ensembl"/>
        </authorList>
    </citation>
    <scope>IDENTIFICATION</scope>
</reference>
<comment type="similarity">
    <text evidence="2">Belongs to the WD repeat Groucho/TLE family.</text>
</comment>
<dbReference type="InterPro" id="IPR009146">
    <property type="entry name" value="Groucho_enhance"/>
</dbReference>